<dbReference type="Pfam" id="PF04377">
    <property type="entry name" value="ATE_C"/>
    <property type="match status" value="1"/>
</dbReference>
<keyword evidence="1 4" id="KW-0963">Cytoplasm</keyword>
<evidence type="ECO:0000256" key="1">
    <source>
        <dbReference type="ARBA" id="ARBA00022490"/>
    </source>
</evidence>
<dbReference type="PANTHER" id="PTHR21367">
    <property type="entry name" value="ARGININE-TRNA-PROTEIN TRANSFERASE 1"/>
    <property type="match status" value="1"/>
</dbReference>
<comment type="catalytic activity">
    <reaction evidence="4">
        <text>N-terminal L-glutamyl-[protein] + L-leucyl-tRNA(Leu) = N-terminal L-leucyl-L-glutamyl-[protein] + tRNA(Leu) + H(+)</text>
        <dbReference type="Rhea" id="RHEA:50412"/>
        <dbReference type="Rhea" id="RHEA-COMP:9613"/>
        <dbReference type="Rhea" id="RHEA-COMP:9622"/>
        <dbReference type="Rhea" id="RHEA-COMP:12664"/>
        <dbReference type="Rhea" id="RHEA-COMP:12668"/>
        <dbReference type="ChEBI" id="CHEBI:15378"/>
        <dbReference type="ChEBI" id="CHEBI:64721"/>
        <dbReference type="ChEBI" id="CHEBI:78442"/>
        <dbReference type="ChEBI" id="CHEBI:78494"/>
        <dbReference type="ChEBI" id="CHEBI:133041"/>
        <dbReference type="EC" id="2.3.2.29"/>
    </reaction>
</comment>
<dbReference type="GO" id="GO:0005737">
    <property type="term" value="C:cytoplasm"/>
    <property type="evidence" value="ECO:0007669"/>
    <property type="project" value="UniProtKB-SubCell"/>
</dbReference>
<dbReference type="GO" id="GO:0004057">
    <property type="term" value="F:arginyl-tRNA--protein transferase activity"/>
    <property type="evidence" value="ECO:0007669"/>
    <property type="project" value="InterPro"/>
</dbReference>
<dbReference type="AlphaFoldDB" id="A0A5M8FVA2"/>
<dbReference type="InterPro" id="IPR007472">
    <property type="entry name" value="N-end_Aminoacyl_Trfase_C"/>
</dbReference>
<dbReference type="GO" id="GO:0071596">
    <property type="term" value="P:ubiquitin-dependent protein catabolic process via the N-end rule pathway"/>
    <property type="evidence" value="ECO:0007669"/>
    <property type="project" value="InterPro"/>
</dbReference>
<dbReference type="InterPro" id="IPR030700">
    <property type="entry name" value="N-end_Aminoacyl_Trfase"/>
</dbReference>
<dbReference type="InterPro" id="IPR007471">
    <property type="entry name" value="N-end_Aminoacyl_Trfase_N"/>
</dbReference>
<dbReference type="NCBIfam" id="NF002346">
    <property type="entry name" value="PRK01305.2-3"/>
    <property type="match status" value="1"/>
</dbReference>
<sequence length="249" mass="28961">MQRDRIRRGDLQLYLTGEHDCSYIDQRKARTLFVDPLAHIDGARAGWLQQIGFRRSGRHFYRPACRGCQRCVPVRLPVAAFQPNRSQRRNARRNEQALQVVSRPAEFQLAHYRLYERYMRARHGDGDMADDLGIDTYTRFLLAPWGGETRFIELWQQDALVGVAVTDVFHDGLSAVYTFFEPTLQDRGLGIYSVLNQIRIARQAGLDYLYLGYWISDSRKMAYKEGFRPIEAWDGQAWRRFGPGQPLGR</sequence>
<dbReference type="OrthoDB" id="9782022at2"/>
<evidence type="ECO:0000256" key="4">
    <source>
        <dbReference type="HAMAP-Rule" id="MF_00689"/>
    </source>
</evidence>
<evidence type="ECO:0000256" key="2">
    <source>
        <dbReference type="ARBA" id="ARBA00022679"/>
    </source>
</evidence>
<keyword evidence="8" id="KW-1185">Reference proteome</keyword>
<dbReference type="GO" id="GO:0008914">
    <property type="term" value="F:leucyl-tRNA--protein transferase activity"/>
    <property type="evidence" value="ECO:0007669"/>
    <property type="project" value="UniProtKB-UniRule"/>
</dbReference>
<comment type="function">
    <text evidence="4">Functions in the N-end rule pathway of protein degradation where it conjugates Leu from its aminoacyl-tRNA to the N-termini of proteins containing an N-terminal aspartate or glutamate.</text>
</comment>
<comment type="catalytic activity">
    <reaction evidence="4">
        <text>N-terminal L-aspartyl-[protein] + L-leucyl-tRNA(Leu) = N-terminal L-leucyl-L-aspartyl-[protein] + tRNA(Leu) + H(+)</text>
        <dbReference type="Rhea" id="RHEA:50420"/>
        <dbReference type="Rhea" id="RHEA-COMP:9613"/>
        <dbReference type="Rhea" id="RHEA-COMP:9622"/>
        <dbReference type="Rhea" id="RHEA-COMP:12669"/>
        <dbReference type="Rhea" id="RHEA-COMP:12674"/>
        <dbReference type="ChEBI" id="CHEBI:15378"/>
        <dbReference type="ChEBI" id="CHEBI:64720"/>
        <dbReference type="ChEBI" id="CHEBI:78442"/>
        <dbReference type="ChEBI" id="CHEBI:78494"/>
        <dbReference type="ChEBI" id="CHEBI:133042"/>
        <dbReference type="EC" id="2.3.2.29"/>
    </reaction>
</comment>
<gene>
    <name evidence="4" type="primary">bpt</name>
    <name evidence="7" type="ORF">F2Q65_00410</name>
</gene>
<accession>A0A5M8FVA2</accession>
<dbReference type="SUPFAM" id="SSF55729">
    <property type="entry name" value="Acyl-CoA N-acyltransferases (Nat)"/>
    <property type="match status" value="1"/>
</dbReference>
<dbReference type="Pfam" id="PF04376">
    <property type="entry name" value="ATE_N"/>
    <property type="match status" value="1"/>
</dbReference>
<dbReference type="InterPro" id="IPR016181">
    <property type="entry name" value="Acyl_CoA_acyltransferase"/>
</dbReference>
<evidence type="ECO:0000313" key="8">
    <source>
        <dbReference type="Proteomes" id="UP000322981"/>
    </source>
</evidence>
<evidence type="ECO:0000259" key="6">
    <source>
        <dbReference type="Pfam" id="PF04377"/>
    </source>
</evidence>
<dbReference type="NCBIfam" id="NF002342">
    <property type="entry name" value="PRK01305.1-3"/>
    <property type="match status" value="1"/>
</dbReference>
<dbReference type="NCBIfam" id="NF002341">
    <property type="entry name" value="PRK01305.1-1"/>
    <property type="match status" value="1"/>
</dbReference>
<dbReference type="EC" id="2.3.2.29" evidence="4"/>
<dbReference type="RefSeq" id="WP_150089286.1">
    <property type="nucleotide sequence ID" value="NZ_JBFUOH010000011.1"/>
</dbReference>
<reference evidence="7 8" key="1">
    <citation type="submission" date="2019-09" db="EMBL/GenBank/DDBJ databases">
        <title>Whole-genome sequence of the purple sulfur bacterium Thiohalocapsa marina DSM 19078.</title>
        <authorList>
            <person name="Kyndt J.A."/>
            <person name="Meyer T.E."/>
        </authorList>
    </citation>
    <scope>NUCLEOTIDE SEQUENCE [LARGE SCALE GENOMIC DNA]</scope>
    <source>
        <strain evidence="7 8">DSM 19078</strain>
    </source>
</reference>
<comment type="subcellular location">
    <subcellularLocation>
        <location evidence="4">Cytoplasm</location>
    </subcellularLocation>
</comment>
<keyword evidence="2 4" id="KW-0808">Transferase</keyword>
<evidence type="ECO:0000313" key="7">
    <source>
        <dbReference type="EMBL" id="KAA6187742.1"/>
    </source>
</evidence>
<evidence type="ECO:0000256" key="3">
    <source>
        <dbReference type="ARBA" id="ARBA00023315"/>
    </source>
</evidence>
<proteinExistence type="inferred from homology"/>
<dbReference type="PANTHER" id="PTHR21367:SF1">
    <property type="entry name" value="ARGINYL-TRNA--PROTEIN TRANSFERASE 1"/>
    <property type="match status" value="1"/>
</dbReference>
<dbReference type="EMBL" id="VWXX01000001">
    <property type="protein sequence ID" value="KAA6187742.1"/>
    <property type="molecule type" value="Genomic_DNA"/>
</dbReference>
<dbReference type="Proteomes" id="UP000322981">
    <property type="component" value="Unassembled WGS sequence"/>
</dbReference>
<keyword evidence="3 4" id="KW-0012">Acyltransferase</keyword>
<dbReference type="HAMAP" id="MF_00689">
    <property type="entry name" value="Bpt"/>
    <property type="match status" value="1"/>
</dbReference>
<feature type="domain" description="N-end aminoacyl transferase N-terminal" evidence="5">
    <location>
        <begin position="19"/>
        <end position="89"/>
    </location>
</feature>
<dbReference type="PIRSF" id="PIRSF037208">
    <property type="entry name" value="ATE_pro_prd"/>
    <property type="match status" value="1"/>
</dbReference>
<dbReference type="InterPro" id="IPR017138">
    <property type="entry name" value="Asp_Glu_LeuTrfase"/>
</dbReference>
<comment type="similarity">
    <text evidence="4">Belongs to the R-transferase family. Bpt subfamily.</text>
</comment>
<protein>
    <recommendedName>
        <fullName evidence="4">Aspartate/glutamate leucyltransferase</fullName>
        <ecNumber evidence="4">2.3.2.29</ecNumber>
    </recommendedName>
</protein>
<name>A0A5M8FVA2_9GAMM</name>
<evidence type="ECO:0000259" key="5">
    <source>
        <dbReference type="Pfam" id="PF04376"/>
    </source>
</evidence>
<comment type="caution">
    <text evidence="7">The sequence shown here is derived from an EMBL/GenBank/DDBJ whole genome shotgun (WGS) entry which is preliminary data.</text>
</comment>
<feature type="domain" description="N-end rule aminoacyl transferase C-terminal" evidence="6">
    <location>
        <begin position="111"/>
        <end position="233"/>
    </location>
</feature>
<organism evidence="7 8">
    <name type="scientific">Thiohalocapsa marina</name>
    <dbReference type="NCBI Taxonomy" id="424902"/>
    <lineage>
        <taxon>Bacteria</taxon>
        <taxon>Pseudomonadati</taxon>
        <taxon>Pseudomonadota</taxon>
        <taxon>Gammaproteobacteria</taxon>
        <taxon>Chromatiales</taxon>
        <taxon>Chromatiaceae</taxon>
        <taxon>Thiohalocapsa</taxon>
    </lineage>
</organism>